<evidence type="ECO:0000313" key="8">
    <source>
        <dbReference type="Proteomes" id="UP000664203"/>
    </source>
</evidence>
<feature type="binding site" evidence="4">
    <location>
        <position position="246"/>
    </location>
    <ligand>
        <name>Zn(2+)</name>
        <dbReference type="ChEBI" id="CHEBI:29105"/>
    </ligand>
</feature>
<gene>
    <name evidence="7" type="ORF">ALECFALPRED_001832</name>
</gene>
<name>A0A8H3F8W6_9LECA</name>
<evidence type="ECO:0000256" key="5">
    <source>
        <dbReference type="SAM" id="MobiDB-lite"/>
    </source>
</evidence>
<dbReference type="InterPro" id="IPR026591">
    <property type="entry name" value="Sirtuin_cat_small_dom_sf"/>
</dbReference>
<protein>
    <recommendedName>
        <fullName evidence="6">Deacetylase sirtuin-type domain-containing protein</fullName>
    </recommendedName>
</protein>
<feature type="region of interest" description="Disordered" evidence="5">
    <location>
        <begin position="414"/>
        <end position="533"/>
    </location>
</feature>
<dbReference type="InterPro" id="IPR029035">
    <property type="entry name" value="DHS-like_NAD/FAD-binding_dom"/>
</dbReference>
<dbReference type="GO" id="GO:0005634">
    <property type="term" value="C:nucleus"/>
    <property type="evidence" value="ECO:0007669"/>
    <property type="project" value="TreeGrafter"/>
</dbReference>
<feature type="binding site" evidence="4">
    <location>
        <position position="218"/>
    </location>
    <ligand>
        <name>Zn(2+)</name>
        <dbReference type="ChEBI" id="CHEBI:29105"/>
    </ligand>
</feature>
<dbReference type="GO" id="GO:0046872">
    <property type="term" value="F:metal ion binding"/>
    <property type="evidence" value="ECO:0007669"/>
    <property type="project" value="UniProtKB-KW"/>
</dbReference>
<keyword evidence="2" id="KW-0808">Transferase</keyword>
<dbReference type="OrthoDB" id="2919105at2759"/>
<feature type="binding site" evidence="4">
    <location>
        <position position="221"/>
    </location>
    <ligand>
        <name>Zn(2+)</name>
        <dbReference type="ChEBI" id="CHEBI:29105"/>
    </ligand>
</feature>
<comment type="caution">
    <text evidence="7">The sequence shown here is derived from an EMBL/GenBank/DDBJ whole genome shotgun (WGS) entry which is preliminary data.</text>
</comment>
<evidence type="ECO:0000256" key="3">
    <source>
        <dbReference type="ARBA" id="ARBA00023027"/>
    </source>
</evidence>
<dbReference type="AlphaFoldDB" id="A0A8H3F8W6"/>
<dbReference type="InterPro" id="IPR050134">
    <property type="entry name" value="NAD-dep_sirtuin_deacylases"/>
</dbReference>
<dbReference type="PANTHER" id="PTHR11085">
    <property type="entry name" value="NAD-DEPENDENT PROTEIN DEACYLASE SIRTUIN-5, MITOCHONDRIAL-RELATED"/>
    <property type="match status" value="1"/>
</dbReference>
<keyword evidence="8" id="KW-1185">Reference proteome</keyword>
<evidence type="ECO:0000256" key="2">
    <source>
        <dbReference type="ARBA" id="ARBA00022679"/>
    </source>
</evidence>
<feature type="active site" description="Proton acceptor" evidence="4">
    <location>
        <position position="210"/>
    </location>
</feature>
<reference evidence="7" key="1">
    <citation type="submission" date="2021-03" db="EMBL/GenBank/DDBJ databases">
        <authorList>
            <person name="Tagirdzhanova G."/>
        </authorList>
    </citation>
    <scope>NUCLEOTIDE SEQUENCE</scope>
</reference>
<proteinExistence type="inferred from homology"/>
<feature type="region of interest" description="Disordered" evidence="5">
    <location>
        <begin position="65"/>
        <end position="88"/>
    </location>
</feature>
<dbReference type="Proteomes" id="UP000664203">
    <property type="component" value="Unassembled WGS sequence"/>
</dbReference>
<dbReference type="InterPro" id="IPR026590">
    <property type="entry name" value="Ssirtuin_cat_dom"/>
</dbReference>
<keyword evidence="4" id="KW-0862">Zinc</keyword>
<dbReference type="PROSITE" id="PS50305">
    <property type="entry name" value="SIRTUIN"/>
    <property type="match status" value="1"/>
</dbReference>
<feature type="domain" description="Deacetylase sirtuin-type" evidence="6">
    <location>
        <begin position="7"/>
        <end position="369"/>
    </location>
</feature>
<sequence>MPILQVTPENKRQLQNIANTLAAAKKVVVFTGAGISTNCGIPDFRSEEGLYSLIQAKRDAIPLAATSNSAKRKRPSSSSCPPNAKPHPVLIPNNVKGKDLFDSQLWKDPISTSVFYTFIASLRENIRDGVKKATSTHRFIKTLRDTRKLVRCYTQNIDGLETREGLETDMTQGKGSRARFTKKSMEGQRLPARTQPGAGLDGGCEVVQLHGDLEVLRCTLCQQTCKWEDRANTRLLAGKAPTCQLCATANQDRQDRGKRGTKVGTLRPNVVLYGEEHPSADVVGQITASDLTMNPDVLLILGTSLHVHGLKTMIREFAKAVHAKAGGKGKVVFVNLTKPSESVWKDVLDYWVSMDCDAWVDSMRRHRPDMFQTQAALKMQVRKATDKQVLKGVADGIAVAQPSDDKENMFNASVSSLQNDRQPRVLLTPKKKRALQNKSAPAGKPSRLVLPSSPQKKRHIADGSSRLLDQVEGAASGPRLAKREGRAVDPSQLPTPPSTGHRGNKRSLAQTYQELCDTPSKKKPKMGMDIWQD</sequence>
<evidence type="ECO:0000256" key="1">
    <source>
        <dbReference type="ARBA" id="ARBA00006924"/>
    </source>
</evidence>
<dbReference type="SUPFAM" id="SSF52467">
    <property type="entry name" value="DHS-like NAD/FAD-binding domain"/>
    <property type="match status" value="1"/>
</dbReference>
<dbReference type="Pfam" id="PF02146">
    <property type="entry name" value="SIR2"/>
    <property type="match status" value="3"/>
</dbReference>
<organism evidence="7 8">
    <name type="scientific">Alectoria fallacina</name>
    <dbReference type="NCBI Taxonomy" id="1903189"/>
    <lineage>
        <taxon>Eukaryota</taxon>
        <taxon>Fungi</taxon>
        <taxon>Dikarya</taxon>
        <taxon>Ascomycota</taxon>
        <taxon>Pezizomycotina</taxon>
        <taxon>Lecanoromycetes</taxon>
        <taxon>OSLEUM clade</taxon>
        <taxon>Lecanoromycetidae</taxon>
        <taxon>Lecanorales</taxon>
        <taxon>Lecanorineae</taxon>
        <taxon>Parmeliaceae</taxon>
        <taxon>Alectoria</taxon>
    </lineage>
</organism>
<evidence type="ECO:0000313" key="7">
    <source>
        <dbReference type="EMBL" id="CAF9921581.1"/>
    </source>
</evidence>
<accession>A0A8H3F8W6</accession>
<dbReference type="Gene3D" id="3.30.1600.10">
    <property type="entry name" value="SIR2/SIRT2 'Small Domain"/>
    <property type="match status" value="1"/>
</dbReference>
<keyword evidence="3" id="KW-0520">NAD</keyword>
<feature type="region of interest" description="Disordered" evidence="5">
    <location>
        <begin position="168"/>
        <end position="196"/>
    </location>
</feature>
<dbReference type="GO" id="GO:0017136">
    <property type="term" value="F:histone deacetylase activity, NAD-dependent"/>
    <property type="evidence" value="ECO:0007669"/>
    <property type="project" value="TreeGrafter"/>
</dbReference>
<dbReference type="EMBL" id="CAJPDR010000147">
    <property type="protein sequence ID" value="CAF9921581.1"/>
    <property type="molecule type" value="Genomic_DNA"/>
</dbReference>
<evidence type="ECO:0000256" key="4">
    <source>
        <dbReference type="PROSITE-ProRule" id="PRU00236"/>
    </source>
</evidence>
<keyword evidence="4" id="KW-0479">Metal-binding</keyword>
<dbReference type="Gene3D" id="3.40.50.1220">
    <property type="entry name" value="TPP-binding domain"/>
    <property type="match status" value="1"/>
</dbReference>
<dbReference type="GO" id="GO:0070403">
    <property type="term" value="F:NAD+ binding"/>
    <property type="evidence" value="ECO:0007669"/>
    <property type="project" value="InterPro"/>
</dbReference>
<evidence type="ECO:0000259" key="6">
    <source>
        <dbReference type="PROSITE" id="PS50305"/>
    </source>
</evidence>
<comment type="similarity">
    <text evidence="1">Belongs to the sirtuin family. Class I subfamily.</text>
</comment>
<dbReference type="InterPro" id="IPR003000">
    <property type="entry name" value="Sirtuin"/>
</dbReference>
<feature type="binding site" evidence="4">
    <location>
        <position position="243"/>
    </location>
    <ligand>
        <name>Zn(2+)</name>
        <dbReference type="ChEBI" id="CHEBI:29105"/>
    </ligand>
</feature>
<dbReference type="PANTHER" id="PTHR11085:SF8">
    <property type="entry name" value="NAD-DEPENDENT HISTONE DEACETYLASE HST3"/>
    <property type="match status" value="1"/>
</dbReference>